<evidence type="ECO:0000259" key="4">
    <source>
        <dbReference type="Pfam" id="PF04586"/>
    </source>
</evidence>
<dbReference type="RefSeq" id="WP_141165050.1">
    <property type="nucleotide sequence ID" value="NZ_VHLH01000001.1"/>
</dbReference>
<keyword evidence="2 5" id="KW-0645">Protease</keyword>
<keyword evidence="1" id="KW-1188">Viral release from host cell</keyword>
<dbReference type="Proteomes" id="UP000320314">
    <property type="component" value="Unassembled WGS sequence"/>
</dbReference>
<feature type="domain" description="Prohead serine protease" evidence="4">
    <location>
        <begin position="16"/>
        <end position="157"/>
    </location>
</feature>
<accession>A0A506UHH0</accession>
<dbReference type="OrthoDB" id="64791at2"/>
<evidence type="ECO:0000256" key="1">
    <source>
        <dbReference type="ARBA" id="ARBA00022612"/>
    </source>
</evidence>
<dbReference type="EMBL" id="VHLH01000001">
    <property type="protein sequence ID" value="TPW32748.1"/>
    <property type="molecule type" value="Genomic_DNA"/>
</dbReference>
<keyword evidence="6" id="KW-1185">Reference proteome</keyword>
<dbReference type="GO" id="GO:0006508">
    <property type="term" value="P:proteolysis"/>
    <property type="evidence" value="ECO:0007669"/>
    <property type="project" value="UniProtKB-KW"/>
</dbReference>
<keyword evidence="3" id="KW-0378">Hydrolase</keyword>
<organism evidence="5 6">
    <name type="scientific">Pararhizobium mangrovi</name>
    <dbReference type="NCBI Taxonomy" id="2590452"/>
    <lineage>
        <taxon>Bacteria</taxon>
        <taxon>Pseudomonadati</taxon>
        <taxon>Pseudomonadota</taxon>
        <taxon>Alphaproteobacteria</taxon>
        <taxon>Hyphomicrobiales</taxon>
        <taxon>Rhizobiaceae</taxon>
        <taxon>Rhizobium/Agrobacterium group</taxon>
        <taxon>Pararhizobium</taxon>
    </lineage>
</organism>
<dbReference type="Pfam" id="PF04586">
    <property type="entry name" value="Peptidase_S78"/>
    <property type="match status" value="1"/>
</dbReference>
<gene>
    <name evidence="5" type="ORF">FJU11_00540</name>
</gene>
<evidence type="ECO:0000313" key="6">
    <source>
        <dbReference type="Proteomes" id="UP000320314"/>
    </source>
</evidence>
<sequence>MTTERRGLPIEIHAKGRKLEGYAATFGTEARIADRFTETIAAGAFAASLAGRGDVLALVDHDPGRVLARTRSGSLRLAEDTRGLQFELDVPDTQAGRDVLALAERGDVGGMSFGFTALDENRDGDRRELRAVQLHEISVVLAWPAYDGTIVNARSRQFLGPFAAYADRALRIMELGR</sequence>
<protein>
    <submittedName>
        <fullName evidence="5">HK97 family phage prohead protease</fullName>
    </submittedName>
</protein>
<evidence type="ECO:0000256" key="3">
    <source>
        <dbReference type="ARBA" id="ARBA00022801"/>
    </source>
</evidence>
<dbReference type="AlphaFoldDB" id="A0A506UHH0"/>
<evidence type="ECO:0000256" key="2">
    <source>
        <dbReference type="ARBA" id="ARBA00022670"/>
    </source>
</evidence>
<dbReference type="GO" id="GO:0008233">
    <property type="term" value="F:peptidase activity"/>
    <property type="evidence" value="ECO:0007669"/>
    <property type="project" value="UniProtKB-KW"/>
</dbReference>
<proteinExistence type="predicted"/>
<evidence type="ECO:0000313" key="5">
    <source>
        <dbReference type="EMBL" id="TPW32748.1"/>
    </source>
</evidence>
<dbReference type="NCBIfam" id="TIGR01543">
    <property type="entry name" value="proheadase_HK97"/>
    <property type="match status" value="1"/>
</dbReference>
<dbReference type="InterPro" id="IPR006433">
    <property type="entry name" value="Prohead_protease"/>
</dbReference>
<reference evidence="5 6" key="1">
    <citation type="submission" date="2019-06" db="EMBL/GenBank/DDBJ databases">
        <authorList>
            <person name="Li M."/>
        </authorList>
    </citation>
    <scope>NUCLEOTIDE SEQUENCE [LARGE SCALE GENOMIC DNA]</scope>
    <source>
        <strain evidence="5 6">BGMRC6574</strain>
    </source>
</reference>
<dbReference type="InterPro" id="IPR054613">
    <property type="entry name" value="Peptidase_S78_dom"/>
</dbReference>
<name>A0A506UHH0_9HYPH</name>
<comment type="caution">
    <text evidence="5">The sequence shown here is derived from an EMBL/GenBank/DDBJ whole genome shotgun (WGS) entry which is preliminary data.</text>
</comment>